<reference evidence="1" key="1">
    <citation type="submission" date="2019-11" db="EMBL/GenBank/DDBJ databases">
        <title>Whole genome comparisons of Staphylococcus agnetis isolates from cattle and chickens.</title>
        <authorList>
            <person name="Rhoads D."/>
            <person name="Shwani A."/>
            <person name="Adkins P."/>
            <person name="Calcutt M."/>
            <person name="Middleton J."/>
        </authorList>
    </citation>
    <scope>NUCLEOTIDE SEQUENCE</scope>
    <source>
        <strain evidence="1">1387</strain>
    </source>
</reference>
<dbReference type="Proteomes" id="UP000646308">
    <property type="component" value="Unassembled WGS sequence"/>
</dbReference>
<comment type="caution">
    <text evidence="1">The sequence shown here is derived from an EMBL/GenBank/DDBJ whole genome shotgun (WGS) entry which is preliminary data.</text>
</comment>
<accession>A0AAW9YX24</accession>
<name>A0AAW9YX24_9STAP</name>
<organism evidence="1 2">
    <name type="scientific">Staphylococcus agnetis</name>
    <dbReference type="NCBI Taxonomy" id="985762"/>
    <lineage>
        <taxon>Bacteria</taxon>
        <taxon>Bacillati</taxon>
        <taxon>Bacillota</taxon>
        <taxon>Bacilli</taxon>
        <taxon>Bacillales</taxon>
        <taxon>Staphylococcaceae</taxon>
        <taxon>Staphylococcus</taxon>
    </lineage>
</organism>
<evidence type="ECO:0000313" key="2">
    <source>
        <dbReference type="Proteomes" id="UP000646308"/>
    </source>
</evidence>
<sequence length="70" mass="8476">MAKVDYKDIWQDWKERQMRHFVSMYANANLSGKKELIRKCNLKRAELIEMDKYDGTQDFQNLPHDLKRGE</sequence>
<protein>
    <recommendedName>
        <fullName evidence="3">XkdX family protein</fullName>
    </recommendedName>
</protein>
<evidence type="ECO:0008006" key="3">
    <source>
        <dbReference type="Google" id="ProtNLM"/>
    </source>
</evidence>
<dbReference type="RefSeq" id="WP_165805081.1">
    <property type="nucleotide sequence ID" value="NZ_WMFL01000078.1"/>
</dbReference>
<proteinExistence type="predicted"/>
<dbReference type="EMBL" id="WMFL01000078">
    <property type="protein sequence ID" value="NJI02500.1"/>
    <property type="molecule type" value="Genomic_DNA"/>
</dbReference>
<gene>
    <name evidence="1" type="ORF">GLV84_06650</name>
</gene>
<dbReference type="AlphaFoldDB" id="A0AAW9YX24"/>
<evidence type="ECO:0000313" key="1">
    <source>
        <dbReference type="EMBL" id="NJI02500.1"/>
    </source>
</evidence>